<gene>
    <name evidence="1" type="ORF">COCMIDRAFT_95676</name>
</gene>
<dbReference type="KEGG" id="bor:COCMIDRAFT_95676"/>
<dbReference type="EMBL" id="KI963985">
    <property type="protein sequence ID" value="EUC45403.1"/>
    <property type="molecule type" value="Genomic_DNA"/>
</dbReference>
<dbReference type="RefSeq" id="XP_007688109.1">
    <property type="nucleotide sequence ID" value="XM_007689919.1"/>
</dbReference>
<protein>
    <submittedName>
        <fullName evidence="1">Uncharacterized protein</fullName>
    </submittedName>
</protein>
<accession>W6Z6H0</accession>
<sequence length="75" mass="8263">MWHSRHFLPSGSHTGCTCLCTAVRHTSLASPVFTPCEASSRHSIPYSIFATAGIVQDSRSRDLLAVAGLRWLRHN</sequence>
<reference evidence="1 2" key="1">
    <citation type="journal article" date="2013" name="PLoS Genet.">
        <title>Comparative genome structure, secondary metabolite, and effector coding capacity across Cochliobolus pathogens.</title>
        <authorList>
            <person name="Condon B.J."/>
            <person name="Leng Y."/>
            <person name="Wu D."/>
            <person name="Bushley K.E."/>
            <person name="Ohm R.A."/>
            <person name="Otillar R."/>
            <person name="Martin J."/>
            <person name="Schackwitz W."/>
            <person name="Grimwood J."/>
            <person name="MohdZainudin N."/>
            <person name="Xue C."/>
            <person name="Wang R."/>
            <person name="Manning V.A."/>
            <person name="Dhillon B."/>
            <person name="Tu Z.J."/>
            <person name="Steffenson B.J."/>
            <person name="Salamov A."/>
            <person name="Sun H."/>
            <person name="Lowry S."/>
            <person name="LaButti K."/>
            <person name="Han J."/>
            <person name="Copeland A."/>
            <person name="Lindquist E."/>
            <person name="Barry K."/>
            <person name="Schmutz J."/>
            <person name="Baker S.E."/>
            <person name="Ciuffetti L.M."/>
            <person name="Grigoriev I.V."/>
            <person name="Zhong S."/>
            <person name="Turgeon B.G."/>
        </authorList>
    </citation>
    <scope>NUCLEOTIDE SEQUENCE [LARGE SCALE GENOMIC DNA]</scope>
    <source>
        <strain evidence="1 2">ATCC 44560</strain>
    </source>
</reference>
<evidence type="ECO:0000313" key="1">
    <source>
        <dbReference type="EMBL" id="EUC45403.1"/>
    </source>
</evidence>
<name>W6Z6H0_COCMI</name>
<dbReference type="HOGENOM" id="CLU_2670708_0_0_1"/>
<organism evidence="1 2">
    <name type="scientific">Bipolaris oryzae ATCC 44560</name>
    <dbReference type="NCBI Taxonomy" id="930090"/>
    <lineage>
        <taxon>Eukaryota</taxon>
        <taxon>Fungi</taxon>
        <taxon>Dikarya</taxon>
        <taxon>Ascomycota</taxon>
        <taxon>Pezizomycotina</taxon>
        <taxon>Dothideomycetes</taxon>
        <taxon>Pleosporomycetidae</taxon>
        <taxon>Pleosporales</taxon>
        <taxon>Pleosporineae</taxon>
        <taxon>Pleosporaceae</taxon>
        <taxon>Bipolaris</taxon>
    </lineage>
</organism>
<proteinExistence type="predicted"/>
<keyword evidence="2" id="KW-1185">Reference proteome</keyword>
<evidence type="ECO:0000313" key="2">
    <source>
        <dbReference type="Proteomes" id="UP000054032"/>
    </source>
</evidence>
<dbReference type="Proteomes" id="UP000054032">
    <property type="component" value="Unassembled WGS sequence"/>
</dbReference>
<dbReference type="AlphaFoldDB" id="W6Z6H0"/>
<dbReference type="GeneID" id="19128706"/>